<dbReference type="Gene3D" id="6.10.250.1880">
    <property type="match status" value="1"/>
</dbReference>
<evidence type="ECO:0000256" key="1">
    <source>
        <dbReference type="SAM" id="MobiDB-lite"/>
    </source>
</evidence>
<dbReference type="OrthoDB" id="333139at2759"/>
<reference evidence="5" key="1">
    <citation type="journal article" date="2012" name="PLoS Pathog.">
        <title>Comparative genomics of the apicomplexan parasites Toxoplasma gondii and Neospora caninum: Coccidia differing in host range and transmission strategy.</title>
        <authorList>
            <person name="Reid A.J."/>
            <person name="Vermont S.J."/>
            <person name="Cotton J.A."/>
            <person name="Harris D."/>
            <person name="Hill-Cawthorne G.A."/>
            <person name="Konen-Waisman S."/>
            <person name="Latham S.M."/>
            <person name="Mourier T."/>
            <person name="Norton R."/>
            <person name="Quail M.A."/>
            <person name="Sanders M."/>
            <person name="Shanmugam D."/>
            <person name="Sohal A."/>
            <person name="Wasmuth J.D."/>
            <person name="Brunk B."/>
            <person name="Grigg M.E."/>
            <person name="Howard J.C."/>
            <person name="Parkinson J."/>
            <person name="Roos D.S."/>
            <person name="Trees A.J."/>
            <person name="Berriman M."/>
            <person name="Pain A."/>
            <person name="Wastling J.M."/>
        </authorList>
    </citation>
    <scope>NUCLEOTIDE SEQUENCE [LARGE SCALE GENOMIC DNA]</scope>
    <source>
        <strain evidence="5">Liverpool</strain>
    </source>
</reference>
<dbReference type="eggNOG" id="ENOG502R0IV">
    <property type="taxonomic scope" value="Eukaryota"/>
</dbReference>
<feature type="region of interest" description="Disordered" evidence="1">
    <location>
        <begin position="251"/>
        <end position="291"/>
    </location>
</feature>
<dbReference type="InterPro" id="IPR049338">
    <property type="entry name" value="Toxofilin_dom"/>
</dbReference>
<protein>
    <submittedName>
        <fullName evidence="4">Putative toxofilin</fullName>
    </submittedName>
</protein>
<feature type="transmembrane region" description="Helical" evidence="2">
    <location>
        <begin position="33"/>
        <end position="52"/>
    </location>
</feature>
<dbReference type="InterPro" id="IPR049339">
    <property type="entry name" value="Toxofilin_sf"/>
</dbReference>
<gene>
    <name evidence="4" type="ORF">NCLIV_051340</name>
</gene>
<dbReference type="Proteomes" id="UP000007494">
    <property type="component" value="Chromosome X"/>
</dbReference>
<evidence type="ECO:0000313" key="5">
    <source>
        <dbReference type="Proteomes" id="UP000007494"/>
    </source>
</evidence>
<keyword evidence="2" id="KW-1133">Transmembrane helix</keyword>
<keyword evidence="2" id="KW-0812">Transmembrane</keyword>
<dbReference type="VEuPathDB" id="ToxoDB:NCLIV_051340"/>
<feature type="domain" description="Toxofilin" evidence="3">
    <location>
        <begin position="128"/>
        <end position="211"/>
    </location>
</feature>
<dbReference type="InParanoid" id="F0VKV6"/>
<feature type="compositionally biased region" description="Basic and acidic residues" evidence="1">
    <location>
        <begin position="260"/>
        <end position="271"/>
    </location>
</feature>
<dbReference type="GeneID" id="13446412"/>
<feature type="compositionally biased region" description="Basic and acidic residues" evidence="1">
    <location>
        <begin position="281"/>
        <end position="291"/>
    </location>
</feature>
<keyword evidence="2" id="KW-0472">Membrane</keyword>
<accession>F0VKV6</accession>
<dbReference type="AlphaFoldDB" id="F0VKV6"/>
<evidence type="ECO:0000313" key="4">
    <source>
        <dbReference type="EMBL" id="CBZ54707.1"/>
    </source>
</evidence>
<dbReference type="RefSeq" id="XP_003884737.1">
    <property type="nucleotide sequence ID" value="XM_003884688.1"/>
</dbReference>
<keyword evidence="5" id="KW-1185">Reference proteome</keyword>
<sequence length="291" mass="32318">LSRLPTAPTTPAPAASTFQYHPVKMARPKTRSLAAFLLLVTLGSLLIASEGVQLSVSALRRLSVSAKRIATSGVGSANGPGVRNMVGAWNRFSQGQEENPPNQTRPEIKMNVQWAKDKPVIGSNGGEGKILEAARKIAHQHGGLLMNPGQIRAAMLTEFMNTLNRIDLSKYENLNADQQRDYEDTQQSINAMSPEQKAALISSYQNEKKKTGLARLLFKRKKDRMEKQMMMAATHLNQDRDEKGNLNRGAVGRAIQHANTRFEAEEKREQEAQQQQAQPEQKPEPKNDTRL</sequence>
<proteinExistence type="predicted"/>
<organism evidence="4 5">
    <name type="scientific">Neospora caninum (strain Liverpool)</name>
    <dbReference type="NCBI Taxonomy" id="572307"/>
    <lineage>
        <taxon>Eukaryota</taxon>
        <taxon>Sar</taxon>
        <taxon>Alveolata</taxon>
        <taxon>Apicomplexa</taxon>
        <taxon>Conoidasida</taxon>
        <taxon>Coccidia</taxon>
        <taxon>Eucoccidiorida</taxon>
        <taxon>Eimeriorina</taxon>
        <taxon>Sarcocystidae</taxon>
        <taxon>Neospora</taxon>
    </lineage>
</organism>
<evidence type="ECO:0000256" key="2">
    <source>
        <dbReference type="SAM" id="Phobius"/>
    </source>
</evidence>
<feature type="non-terminal residue" evidence="4">
    <location>
        <position position="1"/>
    </location>
</feature>
<name>F0VKV6_NEOCL</name>
<evidence type="ECO:0000259" key="3">
    <source>
        <dbReference type="Pfam" id="PF21609"/>
    </source>
</evidence>
<dbReference type="Pfam" id="PF21609">
    <property type="entry name" value="Toxofilin-like_dom"/>
    <property type="match status" value="1"/>
</dbReference>
<dbReference type="OMA" id="QFENGGP"/>
<dbReference type="EMBL" id="FR823391">
    <property type="protein sequence ID" value="CBZ54707.1"/>
    <property type="molecule type" value="Genomic_DNA"/>
</dbReference>